<keyword evidence="5 12" id="KW-0812">Transmembrane</keyword>
<evidence type="ECO:0000256" key="12">
    <source>
        <dbReference type="SAM" id="Phobius"/>
    </source>
</evidence>
<dbReference type="Proteomes" id="UP000030746">
    <property type="component" value="Unassembled WGS sequence"/>
</dbReference>
<dbReference type="NCBIfam" id="TIGR00813">
    <property type="entry name" value="sss"/>
    <property type="match status" value="1"/>
</dbReference>
<name>V4CE30_LOTGI</name>
<keyword evidence="4" id="KW-1003">Cell membrane</keyword>
<dbReference type="RefSeq" id="XP_009049095.1">
    <property type="nucleotide sequence ID" value="XM_009050847.1"/>
</dbReference>
<feature type="transmembrane region" description="Helical" evidence="12">
    <location>
        <begin position="497"/>
        <end position="526"/>
    </location>
</feature>
<comment type="subcellular location">
    <subcellularLocation>
        <location evidence="1">Cell membrane</location>
        <topology evidence="1">Multi-pass membrane protein</topology>
    </subcellularLocation>
</comment>
<evidence type="ECO:0000256" key="7">
    <source>
        <dbReference type="ARBA" id="ARBA00023053"/>
    </source>
</evidence>
<evidence type="ECO:0000256" key="6">
    <source>
        <dbReference type="ARBA" id="ARBA00022989"/>
    </source>
</evidence>
<feature type="transmembrane region" description="Helical" evidence="12">
    <location>
        <begin position="238"/>
        <end position="257"/>
    </location>
</feature>
<proteinExistence type="inferred from homology"/>
<feature type="transmembrane region" description="Helical" evidence="12">
    <location>
        <begin position="413"/>
        <end position="433"/>
    </location>
</feature>
<keyword evidence="10" id="KW-0739">Sodium transport</keyword>
<evidence type="ECO:0000256" key="10">
    <source>
        <dbReference type="ARBA" id="ARBA00023201"/>
    </source>
</evidence>
<keyword evidence="7" id="KW-0915">Sodium</keyword>
<dbReference type="PROSITE" id="PS50283">
    <property type="entry name" value="NA_SOLUT_SYMP_3"/>
    <property type="match status" value="1"/>
</dbReference>
<accession>V4CE30</accession>
<dbReference type="GO" id="GO:0015293">
    <property type="term" value="F:symporter activity"/>
    <property type="evidence" value="ECO:0007669"/>
    <property type="project" value="TreeGrafter"/>
</dbReference>
<feature type="transmembrane region" description="Helical" evidence="12">
    <location>
        <begin position="125"/>
        <end position="146"/>
    </location>
</feature>
<gene>
    <name evidence="13" type="ORF">LOTGIDRAFT_141180</name>
</gene>
<evidence type="ECO:0000256" key="9">
    <source>
        <dbReference type="ARBA" id="ARBA00023136"/>
    </source>
</evidence>
<feature type="transmembrane region" description="Helical" evidence="12">
    <location>
        <begin position="81"/>
        <end position="105"/>
    </location>
</feature>
<dbReference type="PANTHER" id="PTHR42985">
    <property type="entry name" value="SODIUM-COUPLED MONOCARBOXYLATE TRANSPORTER"/>
    <property type="match status" value="1"/>
</dbReference>
<dbReference type="GO" id="GO:0006814">
    <property type="term" value="P:sodium ion transport"/>
    <property type="evidence" value="ECO:0007669"/>
    <property type="project" value="UniProtKB-KW"/>
</dbReference>
<feature type="transmembrane region" description="Helical" evidence="12">
    <location>
        <begin position="338"/>
        <end position="361"/>
    </location>
</feature>
<evidence type="ECO:0000256" key="11">
    <source>
        <dbReference type="RuleBase" id="RU362091"/>
    </source>
</evidence>
<dbReference type="InterPro" id="IPR051163">
    <property type="entry name" value="Sodium:Solute_Symporter_SSF"/>
</dbReference>
<feature type="transmembrane region" description="Helical" evidence="12">
    <location>
        <begin position="381"/>
        <end position="401"/>
    </location>
</feature>
<dbReference type="CDD" id="cd11492">
    <property type="entry name" value="SLC5sbd_NIS-SMVT"/>
    <property type="match status" value="1"/>
</dbReference>
<keyword evidence="8" id="KW-0406">Ion transport</keyword>
<dbReference type="Pfam" id="PF00474">
    <property type="entry name" value="SSF"/>
    <property type="match status" value="1"/>
</dbReference>
<evidence type="ECO:0008006" key="15">
    <source>
        <dbReference type="Google" id="ProtNLM"/>
    </source>
</evidence>
<dbReference type="OMA" id="NVPGMFI"/>
<evidence type="ECO:0000313" key="14">
    <source>
        <dbReference type="Proteomes" id="UP000030746"/>
    </source>
</evidence>
<dbReference type="HOGENOM" id="CLU_018808_11_1_1"/>
<evidence type="ECO:0000256" key="1">
    <source>
        <dbReference type="ARBA" id="ARBA00004651"/>
    </source>
</evidence>
<reference evidence="13 14" key="1">
    <citation type="journal article" date="2013" name="Nature">
        <title>Insights into bilaterian evolution from three spiralian genomes.</title>
        <authorList>
            <person name="Simakov O."/>
            <person name="Marletaz F."/>
            <person name="Cho S.J."/>
            <person name="Edsinger-Gonzales E."/>
            <person name="Havlak P."/>
            <person name="Hellsten U."/>
            <person name="Kuo D.H."/>
            <person name="Larsson T."/>
            <person name="Lv J."/>
            <person name="Arendt D."/>
            <person name="Savage R."/>
            <person name="Osoegawa K."/>
            <person name="de Jong P."/>
            <person name="Grimwood J."/>
            <person name="Chapman J.A."/>
            <person name="Shapiro H."/>
            <person name="Aerts A."/>
            <person name="Otillar R.P."/>
            <person name="Terry A.Y."/>
            <person name="Boore J.L."/>
            <person name="Grigoriev I.V."/>
            <person name="Lindberg D.R."/>
            <person name="Seaver E.C."/>
            <person name="Weisblat D.A."/>
            <person name="Putnam N.H."/>
            <person name="Rokhsar D.S."/>
        </authorList>
    </citation>
    <scope>NUCLEOTIDE SEQUENCE [LARGE SCALE GENOMIC DNA]</scope>
</reference>
<sequence>MTSKAQFSVVDYIVFAGMLLISAGIGVYHACAGGKQKSTREFLMADKSMQFLPVAVSVLASFFSASTLLGTPAEIYQFGTMYWISVFSAVLAPLTGALLFGPMFYRLKVVSVFEYLEIRFKSKAVRLFGAFIFLLRATLGMGIVLYGPSTALSAVTDIPVWAVIVSVGAVCTFYTTMGGMKAVIWTDVFQTLVMIAGMLAVFIQGCINFDGMSEVWRIANEGGRITFFDFNTDPHIRHTFWTLIIGIYFVWLPPYTVDQQMVQRFSSTKSLKHAKWALLLNIPGMFIIITLCSLTGLTLYAQYSQCDPLTIKDISNPNQLLPYFVLDILGHLQGLPGLFVSSLFSGALSSVSSMLNSLAAVTWEDFLKLKYSHIPDEKAAVVTKVLAGLYGCIGVGVAFLVKELGGTVLQASLTINGAIGAPLVGIFVLGCCFTSTNWIGALAGGISGLGIGVWLSVGAYLTEPLDFKLPTSIESCNITTNSSILISGIEELYGISYLWFTAIGILVTIVVGVIVSLLTGWSIIYLQGFLKGKIRHPFHQSCIGFRNEK</sequence>
<protein>
    <recommendedName>
        <fullName evidence="15">Sodium-coupled monocarboxylate transporter 1</fullName>
    </recommendedName>
</protein>
<feature type="transmembrane region" description="Helical" evidence="12">
    <location>
        <begin position="440"/>
        <end position="461"/>
    </location>
</feature>
<keyword evidence="6 12" id="KW-1133">Transmembrane helix</keyword>
<evidence type="ECO:0000256" key="8">
    <source>
        <dbReference type="ARBA" id="ARBA00023065"/>
    </source>
</evidence>
<dbReference type="Gene3D" id="1.20.1730.10">
    <property type="entry name" value="Sodium/glucose cotransporter"/>
    <property type="match status" value="1"/>
</dbReference>
<dbReference type="CTD" id="20234404"/>
<dbReference type="GeneID" id="20234404"/>
<evidence type="ECO:0000256" key="4">
    <source>
        <dbReference type="ARBA" id="ARBA00022475"/>
    </source>
</evidence>
<feature type="transmembrane region" description="Helical" evidence="12">
    <location>
        <begin position="278"/>
        <end position="301"/>
    </location>
</feature>
<feature type="transmembrane region" description="Helical" evidence="12">
    <location>
        <begin position="182"/>
        <end position="203"/>
    </location>
</feature>
<dbReference type="PANTHER" id="PTHR42985:SF2">
    <property type="entry name" value="SODIUM-DEPENDENT MULTIVITAMIN TRANSPORTER"/>
    <property type="match status" value="1"/>
</dbReference>
<comment type="similarity">
    <text evidence="2 11">Belongs to the sodium:solute symporter (SSF) (TC 2.A.21) family.</text>
</comment>
<feature type="transmembrane region" description="Helical" evidence="12">
    <location>
        <begin position="51"/>
        <end position="69"/>
    </location>
</feature>
<dbReference type="EMBL" id="KB200814">
    <property type="protein sequence ID" value="ESP00210.1"/>
    <property type="molecule type" value="Genomic_DNA"/>
</dbReference>
<evidence type="ECO:0000256" key="2">
    <source>
        <dbReference type="ARBA" id="ARBA00006434"/>
    </source>
</evidence>
<evidence type="ECO:0000256" key="5">
    <source>
        <dbReference type="ARBA" id="ARBA00022692"/>
    </source>
</evidence>
<feature type="transmembrane region" description="Helical" evidence="12">
    <location>
        <begin position="158"/>
        <end position="175"/>
    </location>
</feature>
<dbReference type="AlphaFoldDB" id="V4CE30"/>
<feature type="transmembrane region" description="Helical" evidence="12">
    <location>
        <begin position="12"/>
        <end position="31"/>
    </location>
</feature>
<organism evidence="13 14">
    <name type="scientific">Lottia gigantea</name>
    <name type="common">Giant owl limpet</name>
    <dbReference type="NCBI Taxonomy" id="225164"/>
    <lineage>
        <taxon>Eukaryota</taxon>
        <taxon>Metazoa</taxon>
        <taxon>Spiralia</taxon>
        <taxon>Lophotrochozoa</taxon>
        <taxon>Mollusca</taxon>
        <taxon>Gastropoda</taxon>
        <taxon>Patellogastropoda</taxon>
        <taxon>Lottioidea</taxon>
        <taxon>Lottiidae</taxon>
        <taxon>Lottia</taxon>
    </lineage>
</organism>
<evidence type="ECO:0000313" key="13">
    <source>
        <dbReference type="EMBL" id="ESP00210.1"/>
    </source>
</evidence>
<evidence type="ECO:0000256" key="3">
    <source>
        <dbReference type="ARBA" id="ARBA00022448"/>
    </source>
</evidence>
<keyword evidence="3" id="KW-0813">Transport</keyword>
<keyword evidence="9 12" id="KW-0472">Membrane</keyword>
<dbReference type="InterPro" id="IPR001734">
    <property type="entry name" value="Na/solute_symporter"/>
</dbReference>
<dbReference type="InterPro" id="IPR038377">
    <property type="entry name" value="Na/Glc_symporter_sf"/>
</dbReference>
<dbReference type="KEGG" id="lgi:LOTGIDRAFT_141180"/>
<dbReference type="OrthoDB" id="10043921at2759"/>
<keyword evidence="14" id="KW-1185">Reference proteome</keyword>
<dbReference type="GO" id="GO:0005886">
    <property type="term" value="C:plasma membrane"/>
    <property type="evidence" value="ECO:0007669"/>
    <property type="project" value="UniProtKB-SubCell"/>
</dbReference>